<dbReference type="EMBL" id="CP133619">
    <property type="protein sequence ID" value="WMV42593.1"/>
    <property type="molecule type" value="Genomic_DNA"/>
</dbReference>
<evidence type="ECO:0000313" key="1">
    <source>
        <dbReference type="EMBL" id="WMV42593.1"/>
    </source>
</evidence>
<proteinExistence type="predicted"/>
<organism evidence="1 2">
    <name type="scientific">Solanum verrucosum</name>
    <dbReference type="NCBI Taxonomy" id="315347"/>
    <lineage>
        <taxon>Eukaryota</taxon>
        <taxon>Viridiplantae</taxon>
        <taxon>Streptophyta</taxon>
        <taxon>Embryophyta</taxon>
        <taxon>Tracheophyta</taxon>
        <taxon>Spermatophyta</taxon>
        <taxon>Magnoliopsida</taxon>
        <taxon>eudicotyledons</taxon>
        <taxon>Gunneridae</taxon>
        <taxon>Pentapetalae</taxon>
        <taxon>asterids</taxon>
        <taxon>lamiids</taxon>
        <taxon>Solanales</taxon>
        <taxon>Solanaceae</taxon>
        <taxon>Solanoideae</taxon>
        <taxon>Solaneae</taxon>
        <taxon>Solanum</taxon>
    </lineage>
</organism>
<name>A0AAF0UAU8_SOLVR</name>
<evidence type="ECO:0000313" key="2">
    <source>
        <dbReference type="Proteomes" id="UP001234989"/>
    </source>
</evidence>
<sequence>MHQPEILEAMASKDIAMLLESIFVCQF</sequence>
<gene>
    <name evidence="1" type="ORF">MTR67_035978</name>
</gene>
<dbReference type="AlphaFoldDB" id="A0AAF0UAU8"/>
<dbReference type="Proteomes" id="UP001234989">
    <property type="component" value="Chromosome 8"/>
</dbReference>
<reference evidence="1" key="1">
    <citation type="submission" date="2023-08" db="EMBL/GenBank/DDBJ databases">
        <title>A de novo genome assembly of Solanum verrucosum Schlechtendal, a Mexican diploid species geographically isolated from the other diploid A-genome species in potato relatives.</title>
        <authorList>
            <person name="Hosaka K."/>
        </authorList>
    </citation>
    <scope>NUCLEOTIDE SEQUENCE</scope>
    <source>
        <tissue evidence="1">Young leaves</tissue>
    </source>
</reference>
<keyword evidence="2" id="KW-1185">Reference proteome</keyword>
<protein>
    <submittedName>
        <fullName evidence="1">Uncharacterized protein</fullName>
    </submittedName>
</protein>
<accession>A0AAF0UAU8</accession>